<comment type="caution">
    <text evidence="1">The sequence shown here is derived from an EMBL/GenBank/DDBJ whole genome shotgun (WGS) entry which is preliminary data.</text>
</comment>
<reference evidence="1 2" key="1">
    <citation type="journal article" date="2021" name="Hortic Res">
        <title>High-quality reference genome and annotation aids understanding of berry development for evergreen blueberry (Vaccinium darrowii).</title>
        <authorList>
            <person name="Yu J."/>
            <person name="Hulse-Kemp A.M."/>
            <person name="Babiker E."/>
            <person name="Staton M."/>
        </authorList>
    </citation>
    <scope>NUCLEOTIDE SEQUENCE [LARGE SCALE GENOMIC DNA]</scope>
    <source>
        <strain evidence="2">cv. NJ 8807/NJ 8810</strain>
        <tissue evidence="1">Young leaf</tissue>
    </source>
</reference>
<organism evidence="1 2">
    <name type="scientific">Vaccinium darrowii</name>
    <dbReference type="NCBI Taxonomy" id="229202"/>
    <lineage>
        <taxon>Eukaryota</taxon>
        <taxon>Viridiplantae</taxon>
        <taxon>Streptophyta</taxon>
        <taxon>Embryophyta</taxon>
        <taxon>Tracheophyta</taxon>
        <taxon>Spermatophyta</taxon>
        <taxon>Magnoliopsida</taxon>
        <taxon>eudicotyledons</taxon>
        <taxon>Gunneridae</taxon>
        <taxon>Pentapetalae</taxon>
        <taxon>asterids</taxon>
        <taxon>Ericales</taxon>
        <taxon>Ericaceae</taxon>
        <taxon>Vaccinioideae</taxon>
        <taxon>Vaccinieae</taxon>
        <taxon>Vaccinium</taxon>
    </lineage>
</organism>
<evidence type="ECO:0000313" key="1">
    <source>
        <dbReference type="EMBL" id="KAH7834435.1"/>
    </source>
</evidence>
<keyword evidence="2" id="KW-1185">Reference proteome</keyword>
<evidence type="ECO:0000313" key="2">
    <source>
        <dbReference type="Proteomes" id="UP000828048"/>
    </source>
</evidence>
<dbReference type="EMBL" id="CM037152">
    <property type="protein sequence ID" value="KAH7834435.1"/>
    <property type="molecule type" value="Genomic_DNA"/>
</dbReference>
<accession>A0ACB7X1R7</accession>
<dbReference type="Proteomes" id="UP000828048">
    <property type="component" value="Chromosome 2"/>
</dbReference>
<proteinExistence type="predicted"/>
<name>A0ACB7X1R7_9ERIC</name>
<protein>
    <submittedName>
        <fullName evidence="1">Uncharacterized protein</fullName>
    </submittedName>
</protein>
<gene>
    <name evidence="1" type="ORF">Vadar_015964</name>
</gene>
<sequence>MGASVSSIISQTPLPTPAPLQYATPNPFSSSIHFFKPAPKETTMQRAFLSHNPVPKTQQILHRFRKLDAGCFPSECLWVHDVMETEESKICRMFGYYRGEDLESIDEEANKAISERCLRMFVNSVIRRRLRKLERGRVLVRNEPSLAPRAVFDPARYTSNGNMKLLEDLVLAAPEGVLVNADSEFYANNIQNIVSAARIPGKKFNVLRRINLDVDPQVDIFLDAAVLLVNYIDQIWDQGFETDYLNIEGQLEIEHQSGAILPTDLIEVARRSPTADTCLVNPITETNGTKKPIVMVGSVSELICPRLYVAYQVGKRDSFLFTSESVTEGHPDKLCDQISDKVVDACLEQDPDSKVTCETWTKNNIVVVVGKITTKANVDYEKLIRDTCRDVGYVSDDVGLDADRCKVLLNIEQQSPDIAQGIHGHLTKHPEKIGAGDQGHMFGYATDETPERMPLSHVLATKLGVRLTDVRKNGTCPWLGPDGKTQVTIEYFNDNGSMVPIRVHTVVISTQHDETVTKDEIEAGLMEHITLAELPTQEQK</sequence>